<evidence type="ECO:0000313" key="3">
    <source>
        <dbReference type="Proteomes" id="UP000094385"/>
    </source>
</evidence>
<accession>A0A1E3Q715</accession>
<protein>
    <submittedName>
        <fullName evidence="2">Uncharacterized protein</fullName>
    </submittedName>
</protein>
<organism evidence="2 3">
    <name type="scientific">Lipomyces starkeyi NRRL Y-11557</name>
    <dbReference type="NCBI Taxonomy" id="675824"/>
    <lineage>
        <taxon>Eukaryota</taxon>
        <taxon>Fungi</taxon>
        <taxon>Dikarya</taxon>
        <taxon>Ascomycota</taxon>
        <taxon>Saccharomycotina</taxon>
        <taxon>Lipomycetes</taxon>
        <taxon>Lipomycetales</taxon>
        <taxon>Lipomycetaceae</taxon>
        <taxon>Lipomyces</taxon>
    </lineage>
</organism>
<evidence type="ECO:0000313" key="2">
    <source>
        <dbReference type="EMBL" id="ODQ72787.1"/>
    </source>
</evidence>
<dbReference type="AlphaFoldDB" id="A0A1E3Q715"/>
<name>A0A1E3Q715_LIPST</name>
<feature type="compositionally biased region" description="Basic and acidic residues" evidence="1">
    <location>
        <begin position="79"/>
        <end position="88"/>
    </location>
</feature>
<gene>
    <name evidence="2" type="ORF">LIPSTDRAFT_64031</name>
</gene>
<dbReference type="Proteomes" id="UP000094385">
    <property type="component" value="Unassembled WGS sequence"/>
</dbReference>
<dbReference type="OrthoDB" id="10570119at2759"/>
<keyword evidence="3" id="KW-1185">Reference proteome</keyword>
<reference evidence="2 3" key="1">
    <citation type="journal article" date="2016" name="Proc. Natl. Acad. Sci. U.S.A.">
        <title>Comparative genomics of biotechnologically important yeasts.</title>
        <authorList>
            <person name="Riley R."/>
            <person name="Haridas S."/>
            <person name="Wolfe K.H."/>
            <person name="Lopes M.R."/>
            <person name="Hittinger C.T."/>
            <person name="Goeker M."/>
            <person name="Salamov A.A."/>
            <person name="Wisecaver J.H."/>
            <person name="Long T.M."/>
            <person name="Calvey C.H."/>
            <person name="Aerts A.L."/>
            <person name="Barry K.W."/>
            <person name="Choi C."/>
            <person name="Clum A."/>
            <person name="Coughlan A.Y."/>
            <person name="Deshpande S."/>
            <person name="Douglass A.P."/>
            <person name="Hanson S.J."/>
            <person name="Klenk H.-P."/>
            <person name="LaButti K.M."/>
            <person name="Lapidus A."/>
            <person name="Lindquist E.A."/>
            <person name="Lipzen A.M."/>
            <person name="Meier-Kolthoff J.P."/>
            <person name="Ohm R.A."/>
            <person name="Otillar R.P."/>
            <person name="Pangilinan J.L."/>
            <person name="Peng Y."/>
            <person name="Rokas A."/>
            <person name="Rosa C.A."/>
            <person name="Scheuner C."/>
            <person name="Sibirny A.A."/>
            <person name="Slot J.C."/>
            <person name="Stielow J.B."/>
            <person name="Sun H."/>
            <person name="Kurtzman C.P."/>
            <person name="Blackwell M."/>
            <person name="Grigoriev I.V."/>
            <person name="Jeffries T.W."/>
        </authorList>
    </citation>
    <scope>NUCLEOTIDE SEQUENCE [LARGE SCALE GENOMIC DNA]</scope>
    <source>
        <strain evidence="2 3">NRRL Y-11557</strain>
    </source>
</reference>
<proteinExistence type="predicted"/>
<dbReference type="EMBL" id="KV454295">
    <property type="protein sequence ID" value="ODQ72787.1"/>
    <property type="molecule type" value="Genomic_DNA"/>
</dbReference>
<feature type="region of interest" description="Disordered" evidence="1">
    <location>
        <begin position="64"/>
        <end position="95"/>
    </location>
</feature>
<evidence type="ECO:0000256" key="1">
    <source>
        <dbReference type="SAM" id="MobiDB-lite"/>
    </source>
</evidence>
<sequence>MFLLLLLEALRRGPYRGLKPNIRSGGYIADNTIPLLQAILWTRISKQPRSVATRKRVRKVHHLCPQNEDTPDLPASFRDTTESKEQKGRHQSFTHRKRKISVDGANTAEIASRVGSLFKWKKLIVGNLLTNPTVEDTIRSVTESGNDQLIGTEDDQGIIARDPKAAKGHGRSLSMRCTLRTIHSKQDPKAIRKGILFPIPSRALETGSDMHDCPAEDGSIATVTMSAIHEYGKLQRVVGPTVSSADTYQSRSSISGLLHQENEKHNMTMDSAQSKIMEGLHPLSQQVEDLIGTIRSNKSLQMDYPLCDVVESSDLQVVETITLYPINAVDWDNTEHQPAPILAYEEPIDQEKVSDKTRESKMLSIETVSEKPLLSAEVMACEQCSFATEPSRISSPTDEFTHSYIEDTLDAINAYLQSDEHATDPALSELESFVEEVSVNVSNPTSSGNFQKMFDISDVSDITSAESYGIFQNEANDSVVGIMTTFVRYMLSGSEDRRSTKVQGSFGSSIVVDNTNVDLFNRSLMTPCHNVDLPEKYEPLVHNMLKDSWGYISSYLPGGMPRISSPTSWQGDDVDQRPSQLRSENFYDSAKYSPMKQIQPGAFPTSGSNMIKGLASAFIPLRSQAVNTQMDPYTDERRYGIQNHGHH</sequence>